<dbReference type="PANTHER" id="PTHR43031">
    <property type="entry name" value="FAD-DEPENDENT OXIDOREDUCTASE"/>
    <property type="match status" value="1"/>
</dbReference>
<dbReference type="SMART" id="SM00450">
    <property type="entry name" value="RHOD"/>
    <property type="match status" value="1"/>
</dbReference>
<dbReference type="InterPro" id="IPR001763">
    <property type="entry name" value="Rhodanese-like_dom"/>
</dbReference>
<dbReference type="PROSITE" id="PS50206">
    <property type="entry name" value="RHODANESE_3"/>
    <property type="match status" value="1"/>
</dbReference>
<evidence type="ECO:0000313" key="3">
    <source>
        <dbReference type="Proteomes" id="UP001254608"/>
    </source>
</evidence>
<name>A0ABU2WK84_9GAMM</name>
<evidence type="ECO:0000313" key="2">
    <source>
        <dbReference type="EMBL" id="MDT0498281.1"/>
    </source>
</evidence>
<keyword evidence="3" id="KW-1185">Reference proteome</keyword>
<organism evidence="2 3">
    <name type="scientific">Banduia mediterranea</name>
    <dbReference type="NCBI Taxonomy" id="3075609"/>
    <lineage>
        <taxon>Bacteria</taxon>
        <taxon>Pseudomonadati</taxon>
        <taxon>Pseudomonadota</taxon>
        <taxon>Gammaproteobacteria</taxon>
        <taxon>Nevskiales</taxon>
        <taxon>Algiphilaceae</taxon>
        <taxon>Banduia</taxon>
    </lineage>
</organism>
<reference evidence="2 3" key="1">
    <citation type="submission" date="2023-09" db="EMBL/GenBank/DDBJ databases">
        <authorList>
            <person name="Rey-Velasco X."/>
        </authorList>
    </citation>
    <scope>NUCLEOTIDE SEQUENCE [LARGE SCALE GENOMIC DNA]</scope>
    <source>
        <strain evidence="2 3">W345</strain>
    </source>
</reference>
<gene>
    <name evidence="2" type="ORF">RM530_13035</name>
</gene>
<dbReference type="Proteomes" id="UP001254608">
    <property type="component" value="Unassembled WGS sequence"/>
</dbReference>
<sequence>MRELTPQELQGILKDPDLVLLDVRMPEEFEIASLSGSLHIPMPEVPNRLGDLNPGSRIVVLCHHGIRSERVARLLERSGFTDVSHLVGGLDRWADEVDPSMPRY</sequence>
<dbReference type="InterPro" id="IPR050229">
    <property type="entry name" value="GlpE_sulfurtransferase"/>
</dbReference>
<comment type="caution">
    <text evidence="2">The sequence shown here is derived from an EMBL/GenBank/DDBJ whole genome shotgun (WGS) entry which is preliminary data.</text>
</comment>
<dbReference type="PANTHER" id="PTHR43031:SF17">
    <property type="entry name" value="SULFURTRANSFERASE YTWF-RELATED"/>
    <property type="match status" value="1"/>
</dbReference>
<evidence type="ECO:0000259" key="1">
    <source>
        <dbReference type="PROSITE" id="PS50206"/>
    </source>
</evidence>
<dbReference type="InterPro" id="IPR036873">
    <property type="entry name" value="Rhodanese-like_dom_sf"/>
</dbReference>
<dbReference type="Pfam" id="PF00581">
    <property type="entry name" value="Rhodanese"/>
    <property type="match status" value="1"/>
</dbReference>
<feature type="domain" description="Rhodanese" evidence="1">
    <location>
        <begin position="14"/>
        <end position="102"/>
    </location>
</feature>
<dbReference type="Gene3D" id="3.40.250.10">
    <property type="entry name" value="Rhodanese-like domain"/>
    <property type="match status" value="1"/>
</dbReference>
<proteinExistence type="predicted"/>
<dbReference type="EMBL" id="JAVRIC010000019">
    <property type="protein sequence ID" value="MDT0498281.1"/>
    <property type="molecule type" value="Genomic_DNA"/>
</dbReference>
<dbReference type="RefSeq" id="WP_311365680.1">
    <property type="nucleotide sequence ID" value="NZ_JAVRIC010000019.1"/>
</dbReference>
<dbReference type="SUPFAM" id="SSF52821">
    <property type="entry name" value="Rhodanese/Cell cycle control phosphatase"/>
    <property type="match status" value="1"/>
</dbReference>
<accession>A0ABU2WK84</accession>
<protein>
    <submittedName>
        <fullName evidence="2">Rhodanese-like domain-containing protein</fullName>
    </submittedName>
</protein>